<evidence type="ECO:0000313" key="2">
    <source>
        <dbReference type="Proteomes" id="UP000239757"/>
    </source>
</evidence>
<protein>
    <recommendedName>
        <fullName evidence="3">RNase H type-1 domain-containing protein</fullName>
    </recommendedName>
</protein>
<reference evidence="1 2" key="1">
    <citation type="submission" date="2015-01" db="EMBL/GenBank/DDBJ databases">
        <title>Genome of allotetraploid Gossypium barbadense reveals genomic plasticity and fiber elongation in cotton evolution.</title>
        <authorList>
            <person name="Chen X."/>
            <person name="Liu X."/>
            <person name="Zhao B."/>
            <person name="Zheng H."/>
            <person name="Hu Y."/>
            <person name="Lu G."/>
            <person name="Yang C."/>
            <person name="Chen J."/>
            <person name="Shan C."/>
            <person name="Zhang L."/>
            <person name="Zhou Y."/>
            <person name="Wang L."/>
            <person name="Guo W."/>
            <person name="Bai Y."/>
            <person name="Ruan J."/>
            <person name="Shangguan X."/>
            <person name="Mao Y."/>
            <person name="Jiang J."/>
            <person name="Zhu Y."/>
            <person name="Lei J."/>
            <person name="Kang H."/>
            <person name="Chen S."/>
            <person name="He X."/>
            <person name="Wang R."/>
            <person name="Wang Y."/>
            <person name="Chen J."/>
            <person name="Wang L."/>
            <person name="Yu S."/>
            <person name="Wang B."/>
            <person name="Wei J."/>
            <person name="Song S."/>
            <person name="Lu X."/>
            <person name="Gao Z."/>
            <person name="Gu W."/>
            <person name="Deng X."/>
            <person name="Ma D."/>
            <person name="Wang S."/>
            <person name="Liang W."/>
            <person name="Fang L."/>
            <person name="Cai C."/>
            <person name="Zhu X."/>
            <person name="Zhou B."/>
            <person name="Zhang Y."/>
            <person name="Chen Z."/>
            <person name="Xu S."/>
            <person name="Zhu R."/>
            <person name="Wang S."/>
            <person name="Zhang T."/>
            <person name="Zhao G."/>
        </authorList>
    </citation>
    <scope>NUCLEOTIDE SEQUENCE [LARGE SCALE GENOMIC DNA]</scope>
    <source>
        <strain evidence="2">cv. Xinhai21</strain>
        <tissue evidence="1">Leaf</tissue>
    </source>
</reference>
<organism evidence="1 2">
    <name type="scientific">Gossypium barbadense</name>
    <name type="common">Sea Island cotton</name>
    <name type="synonym">Hibiscus barbadensis</name>
    <dbReference type="NCBI Taxonomy" id="3634"/>
    <lineage>
        <taxon>Eukaryota</taxon>
        <taxon>Viridiplantae</taxon>
        <taxon>Streptophyta</taxon>
        <taxon>Embryophyta</taxon>
        <taxon>Tracheophyta</taxon>
        <taxon>Spermatophyta</taxon>
        <taxon>Magnoliopsida</taxon>
        <taxon>eudicotyledons</taxon>
        <taxon>Gunneridae</taxon>
        <taxon>Pentapetalae</taxon>
        <taxon>rosids</taxon>
        <taxon>malvids</taxon>
        <taxon>Malvales</taxon>
        <taxon>Malvaceae</taxon>
        <taxon>Malvoideae</taxon>
        <taxon>Gossypium</taxon>
    </lineage>
</organism>
<dbReference type="EMBL" id="KZ664963">
    <property type="protein sequence ID" value="PPS02220.1"/>
    <property type="molecule type" value="Genomic_DNA"/>
</dbReference>
<evidence type="ECO:0008006" key="3">
    <source>
        <dbReference type="Google" id="ProtNLM"/>
    </source>
</evidence>
<dbReference type="Proteomes" id="UP000239757">
    <property type="component" value="Unassembled WGS sequence"/>
</dbReference>
<dbReference type="OrthoDB" id="976093at2759"/>
<name>A0A2P5XFU7_GOSBA</name>
<dbReference type="AlphaFoldDB" id="A0A2P5XFU7"/>
<evidence type="ECO:0000313" key="1">
    <source>
        <dbReference type="EMBL" id="PPS02220.1"/>
    </source>
</evidence>
<accession>A0A2P5XFU7</accession>
<sequence length="294" mass="34145">MDGPILDSNIERLRASRVELGHLYKEDEQYWAQRSRIQRLNEEDRNTRFFHVRASKRNKRNMTEDLFDSEGNWVSDSRRVCQVALDYFHSLFKTKACGNIERTLGLIPHCITSNINGTLDNSVTNKELVDTFNQMDSRKAQGIDGLLGLFYKEIWRLVGKDVLKLCHEDATRLLDLKAFENLIMVSWNVWNSRNNALFHGKEEDARLIWERARTLGDDFRNFNLSHVALNLRPPRSHRWVKLPIDIININVDATIHDTMVGIGIIARDSDGFVLGGHVVYLDYKMMFSGLRQKP</sequence>
<proteinExistence type="predicted"/>
<gene>
    <name evidence="1" type="ORF">GOBAR_AA18445</name>
</gene>